<dbReference type="EMBL" id="PDCK01000044">
    <property type="protein sequence ID" value="PRQ23164.1"/>
    <property type="molecule type" value="Genomic_DNA"/>
</dbReference>
<dbReference type="PANTHER" id="PTHR23024">
    <property type="entry name" value="ARYLACETAMIDE DEACETYLASE"/>
    <property type="match status" value="1"/>
</dbReference>
<dbReference type="Gene3D" id="3.40.50.1820">
    <property type="entry name" value="alpha/beta hydrolase"/>
    <property type="match status" value="1"/>
</dbReference>
<dbReference type="InterPro" id="IPR050466">
    <property type="entry name" value="Carboxylest/Gibb_receptor"/>
</dbReference>
<dbReference type="OrthoDB" id="408631at2759"/>
<dbReference type="Pfam" id="PF07859">
    <property type="entry name" value="Abhydrolase_3"/>
    <property type="match status" value="1"/>
</dbReference>
<evidence type="ECO:0000313" key="4">
    <source>
        <dbReference type="Proteomes" id="UP000238479"/>
    </source>
</evidence>
<dbReference type="SUPFAM" id="SSF53474">
    <property type="entry name" value="alpha/beta-Hydrolases"/>
    <property type="match status" value="1"/>
</dbReference>
<dbReference type="GO" id="GO:0106435">
    <property type="term" value="F:carboxylesterase activity"/>
    <property type="evidence" value="ECO:0007669"/>
    <property type="project" value="UniProtKB-EC"/>
</dbReference>
<keyword evidence="4" id="KW-1185">Reference proteome</keyword>
<comment type="caution">
    <text evidence="3">The sequence shown here is derived from an EMBL/GenBank/DDBJ whole genome shotgun (WGS) entry which is preliminary data.</text>
</comment>
<protein>
    <submittedName>
        <fullName evidence="3">Putative carboxylesterase</fullName>
        <ecNumber evidence="3">3.1.1.1</ecNumber>
    </submittedName>
</protein>
<dbReference type="OMA" id="GSPFCAY"/>
<dbReference type="InterPro" id="IPR013094">
    <property type="entry name" value="AB_hydrolase_3"/>
</dbReference>
<dbReference type="AlphaFoldDB" id="A0A2P6PMK3"/>
<dbReference type="PANTHER" id="PTHR23024:SF582">
    <property type="entry name" value="CARBOXYLESTERASE 12-RELATED"/>
    <property type="match status" value="1"/>
</dbReference>
<accession>A0A2P6PMK3</accession>
<evidence type="ECO:0000259" key="2">
    <source>
        <dbReference type="Pfam" id="PF07859"/>
    </source>
</evidence>
<dbReference type="InterPro" id="IPR029058">
    <property type="entry name" value="AB_hydrolase_fold"/>
</dbReference>
<dbReference type="EC" id="3.1.1.1" evidence="3"/>
<dbReference type="STRING" id="74649.A0A2P6PMK3"/>
<gene>
    <name evidence="3" type="ORF">RchiOBHm_Chr6g0258321</name>
</gene>
<proteinExistence type="inferred from homology"/>
<reference evidence="3 4" key="1">
    <citation type="journal article" date="2018" name="Nat. Genet.">
        <title>The Rosa genome provides new insights in the design of modern roses.</title>
        <authorList>
            <person name="Bendahmane M."/>
        </authorList>
    </citation>
    <scope>NUCLEOTIDE SEQUENCE [LARGE SCALE GENOMIC DNA]</scope>
    <source>
        <strain evidence="4">cv. Old Blush</strain>
    </source>
</reference>
<evidence type="ECO:0000256" key="1">
    <source>
        <dbReference type="ARBA" id="ARBA00010515"/>
    </source>
</evidence>
<dbReference type="Proteomes" id="UP000238479">
    <property type="component" value="Chromosome 6"/>
</dbReference>
<evidence type="ECO:0000313" key="3">
    <source>
        <dbReference type="EMBL" id="PRQ23164.1"/>
    </source>
</evidence>
<keyword evidence="3" id="KW-0378">Hydrolase</keyword>
<organism evidence="3 4">
    <name type="scientific">Rosa chinensis</name>
    <name type="common">China rose</name>
    <dbReference type="NCBI Taxonomy" id="74649"/>
    <lineage>
        <taxon>Eukaryota</taxon>
        <taxon>Viridiplantae</taxon>
        <taxon>Streptophyta</taxon>
        <taxon>Embryophyta</taxon>
        <taxon>Tracheophyta</taxon>
        <taxon>Spermatophyta</taxon>
        <taxon>Magnoliopsida</taxon>
        <taxon>eudicotyledons</taxon>
        <taxon>Gunneridae</taxon>
        <taxon>Pentapetalae</taxon>
        <taxon>rosids</taxon>
        <taxon>fabids</taxon>
        <taxon>Rosales</taxon>
        <taxon>Rosaceae</taxon>
        <taxon>Rosoideae</taxon>
        <taxon>Rosoideae incertae sedis</taxon>
        <taxon>Rosa</taxon>
    </lineage>
</organism>
<dbReference type="Gramene" id="PRQ23164">
    <property type="protein sequence ID" value="PRQ23164"/>
    <property type="gene ID" value="RchiOBHm_Chr6g0258321"/>
</dbReference>
<comment type="similarity">
    <text evidence="1">Belongs to the 'GDXG' lipolytic enzyme family.</text>
</comment>
<feature type="domain" description="Alpha/beta hydrolase fold-3" evidence="2">
    <location>
        <begin position="135"/>
        <end position="353"/>
    </location>
</feature>
<sequence>MATCFYGLSMSLCPKPKTQTFTLNLHSNPPSSSLTRLSFPRRKPFIITRSQTSSSPAMDTNPSTEVYKDFSPFLKIYKDGRIERLANTDFVPTSFDPQTGVETKDAVISEETGLTVRLYIPKAKITENPTKLPLLVYYHGGGFCMGSPFCAYYNSYVTSLVAKANVIAVSVAYRKAPENPLPIGFEDSWAALKWVGSHFEGKGPDEWLNTYADFGRVFLGGDSAGANIAHQMGLRIGSEGLVGVKLNGVALVHPYFWGSEPVGAESTVAENRAMAEAIWRFAFPTTSGADDPLINPGKDPKLGKLAAERVLVCIAEKDGLVHRGRHYSELLKKSEWSGSVEVVESKEEDHVFHLNNPTCDNAVALMKEIVSLINA</sequence>
<name>A0A2P6PMK3_ROSCH</name>